<evidence type="ECO:0000256" key="2">
    <source>
        <dbReference type="RuleBase" id="RU362097"/>
    </source>
</evidence>
<protein>
    <submittedName>
        <fullName evidence="5">TolC family protein</fullName>
    </submittedName>
</protein>
<keyword evidence="2" id="KW-0732">Signal</keyword>
<evidence type="ECO:0000256" key="4">
    <source>
        <dbReference type="SAM" id="MobiDB-lite"/>
    </source>
</evidence>
<dbReference type="Pfam" id="PF02321">
    <property type="entry name" value="OEP"/>
    <property type="match status" value="2"/>
</dbReference>
<feature type="coiled-coil region" evidence="3">
    <location>
        <begin position="221"/>
        <end position="248"/>
    </location>
</feature>
<dbReference type="RefSeq" id="WP_215343159.1">
    <property type="nucleotide sequence ID" value="NZ_JAGSGD010000002.1"/>
</dbReference>
<dbReference type="SUPFAM" id="SSF56954">
    <property type="entry name" value="Outer membrane efflux proteins (OEP)"/>
    <property type="match status" value="1"/>
</dbReference>
<comment type="subcellular location">
    <subcellularLocation>
        <location evidence="2">Cell membrane</location>
        <topology evidence="2">Lipid-anchor</topology>
    </subcellularLocation>
</comment>
<dbReference type="InterPro" id="IPR003423">
    <property type="entry name" value="OMP_efflux"/>
</dbReference>
<feature type="signal peptide" evidence="2">
    <location>
        <begin position="1"/>
        <end position="19"/>
    </location>
</feature>
<dbReference type="PANTHER" id="PTHR30203">
    <property type="entry name" value="OUTER MEMBRANE CATION EFFLUX PROTEIN"/>
    <property type="match status" value="1"/>
</dbReference>
<dbReference type="InterPro" id="IPR010131">
    <property type="entry name" value="MdtP/NodT-like"/>
</dbReference>
<evidence type="ECO:0000313" key="5">
    <source>
        <dbReference type="EMBL" id="MBR7621648.1"/>
    </source>
</evidence>
<proteinExistence type="inferred from homology"/>
<dbReference type="GO" id="GO:0005886">
    <property type="term" value="C:plasma membrane"/>
    <property type="evidence" value="ECO:0007669"/>
    <property type="project" value="UniProtKB-SubCell"/>
</dbReference>
<feature type="chain" id="PRO_5038158886" evidence="2">
    <location>
        <begin position="20"/>
        <end position="476"/>
    </location>
</feature>
<dbReference type="PANTHER" id="PTHR30203:SF25">
    <property type="entry name" value="OUTER MEMBRANE PROTEIN-RELATED"/>
    <property type="match status" value="1"/>
</dbReference>
<sequence length="476" mass="50140">MRPATFVAGLACLTLAACASARKPEIAVPTAFEAPPSAPATIDATALDRWWTQFNDPVLTALIEDALVRAPDARSAAARLTEARATSSNALIAFLPQGAASGTTRETHTTQTSGTVVNIPGFSTNGESTSSSATFNVSWEADLFGRIFAVAKAAKGDTNQAQASYEGARASLAANIADTYFLARGQAIQLEDARETARIQRGLQQVANLRAERGLGSASEADRVAGDLAQAEGNAASLEAELKATRRTLLVLVGRGVDPLASIPTPASVGEIPPVPATVPGELLARRPDVRQAEAAVRSAAGRLTYAQLAFFPTFTLTPGIGLSRSEQPGYQSTTRNWSIGAGLTQPILSIPKLLQDLKAQNARTEQAVIAYEKAVQTAYGEADSALTRLDSDRRRVGLLADGELRAERAYEASRVRYAAGLDDLSTALGAEQSWRSTRSALTSAQVQALRRAVQTYKALGGGWPATPVLAKQEAR</sequence>
<gene>
    <name evidence="5" type="ORF">JKL49_19810</name>
</gene>
<dbReference type="EMBL" id="JAGSGD010000002">
    <property type="protein sequence ID" value="MBR7621648.1"/>
    <property type="molecule type" value="Genomic_DNA"/>
</dbReference>
<dbReference type="Gene3D" id="1.20.1600.10">
    <property type="entry name" value="Outer membrane efflux proteins (OEP)"/>
    <property type="match status" value="1"/>
</dbReference>
<dbReference type="PROSITE" id="PS51257">
    <property type="entry name" value="PROKAR_LIPOPROTEIN"/>
    <property type="match status" value="1"/>
</dbReference>
<keyword evidence="6" id="KW-1185">Reference proteome</keyword>
<keyword evidence="2" id="KW-1134">Transmembrane beta strand</keyword>
<accession>A0A941HY46</accession>
<dbReference type="Gene3D" id="2.20.200.10">
    <property type="entry name" value="Outer membrane efflux proteins (OEP)"/>
    <property type="match status" value="1"/>
</dbReference>
<keyword evidence="2" id="KW-0564">Palmitate</keyword>
<keyword evidence="2" id="KW-0812">Transmembrane</keyword>
<dbReference type="GO" id="GO:0015562">
    <property type="term" value="F:efflux transmembrane transporter activity"/>
    <property type="evidence" value="ECO:0007669"/>
    <property type="project" value="InterPro"/>
</dbReference>
<dbReference type="AlphaFoldDB" id="A0A941HY46"/>
<evidence type="ECO:0000256" key="3">
    <source>
        <dbReference type="SAM" id="Coils"/>
    </source>
</evidence>
<name>A0A941HY46_9CAUL</name>
<reference evidence="5" key="1">
    <citation type="submission" date="2021-04" db="EMBL/GenBank/DDBJ databases">
        <title>Draft genome assembly of strain Phenylobacterium sp. 20VBR1 using MiniION and Illumina platforms.</title>
        <authorList>
            <person name="Thomas F.A."/>
            <person name="Krishnan K.P."/>
            <person name="Sinha R.K."/>
        </authorList>
    </citation>
    <scope>NUCLEOTIDE SEQUENCE</scope>
    <source>
        <strain evidence="5">20VBR1</strain>
    </source>
</reference>
<dbReference type="Proteomes" id="UP000622580">
    <property type="component" value="Unassembled WGS sequence"/>
</dbReference>
<comment type="similarity">
    <text evidence="1 2">Belongs to the outer membrane factor (OMF) (TC 1.B.17) family.</text>
</comment>
<feature type="region of interest" description="Disordered" evidence="4">
    <location>
        <begin position="102"/>
        <end position="121"/>
    </location>
</feature>
<evidence type="ECO:0000313" key="6">
    <source>
        <dbReference type="Proteomes" id="UP000622580"/>
    </source>
</evidence>
<evidence type="ECO:0000256" key="1">
    <source>
        <dbReference type="ARBA" id="ARBA00007613"/>
    </source>
</evidence>
<comment type="caution">
    <text evidence="5">The sequence shown here is derived from an EMBL/GenBank/DDBJ whole genome shotgun (WGS) entry which is preliminary data.</text>
</comment>
<keyword evidence="2" id="KW-0472">Membrane</keyword>
<keyword evidence="2" id="KW-0449">Lipoprotein</keyword>
<dbReference type="NCBIfam" id="TIGR01845">
    <property type="entry name" value="outer_NodT"/>
    <property type="match status" value="1"/>
</dbReference>
<keyword evidence="3" id="KW-0175">Coiled coil</keyword>
<organism evidence="5 6">
    <name type="scientific">Phenylobacterium glaciei</name>
    <dbReference type="NCBI Taxonomy" id="2803784"/>
    <lineage>
        <taxon>Bacteria</taxon>
        <taxon>Pseudomonadati</taxon>
        <taxon>Pseudomonadota</taxon>
        <taxon>Alphaproteobacteria</taxon>
        <taxon>Caulobacterales</taxon>
        <taxon>Caulobacteraceae</taxon>
        <taxon>Phenylobacterium</taxon>
    </lineage>
</organism>